<keyword evidence="2" id="KW-0963">Cytoplasm</keyword>
<dbReference type="Proteomes" id="UP000288215">
    <property type="component" value="Unassembled WGS sequence"/>
</dbReference>
<dbReference type="Gene3D" id="2.30.30.610">
    <property type="entry name" value="Chromatin protein Cren7"/>
    <property type="match status" value="1"/>
</dbReference>
<dbReference type="InterPro" id="IPR038647">
    <property type="entry name" value="Cren7_sf"/>
</dbReference>
<reference evidence="3 4" key="1">
    <citation type="submission" date="2018-12" db="EMBL/GenBank/DDBJ databases">
        <title>The complete genome of the methanogenic archaea of the candidate phylum Verstraetearchaeota, obtained from the metagenome of underground thermal water.</title>
        <authorList>
            <person name="Kadnikov V.V."/>
            <person name="Mardanov A.V."/>
            <person name="Beletsky A.V."/>
            <person name="Karnachuk O.V."/>
            <person name="Ravin N.V."/>
        </authorList>
    </citation>
    <scope>NUCLEOTIDE SEQUENCE [LARGE SCALE GENOMIC DNA]</scope>
    <source>
        <strain evidence="3">Ch88</strain>
    </source>
</reference>
<accession>A0A3S3VFB0</accession>
<protein>
    <recommendedName>
        <fullName evidence="5">Chorismate-binding protein</fullName>
    </recommendedName>
</protein>
<evidence type="ECO:0000256" key="1">
    <source>
        <dbReference type="ARBA" id="ARBA00022481"/>
    </source>
</evidence>
<dbReference type="GO" id="GO:0005737">
    <property type="term" value="C:cytoplasm"/>
    <property type="evidence" value="ECO:0007669"/>
    <property type="project" value="InterPro"/>
</dbReference>
<proteinExistence type="predicted"/>
<dbReference type="InterPro" id="IPR020906">
    <property type="entry name" value="dsDNA-bd_Cren7"/>
</dbReference>
<evidence type="ECO:0000256" key="2">
    <source>
        <dbReference type="ARBA" id="ARBA00022490"/>
    </source>
</evidence>
<dbReference type="AlphaFoldDB" id="A0A3S3VFB0"/>
<dbReference type="EMBL" id="RXGA01000003">
    <property type="protein sequence ID" value="RWX73324.1"/>
    <property type="molecule type" value="Genomic_DNA"/>
</dbReference>
<comment type="caution">
    <text evidence="3">The sequence shown here is derived from an EMBL/GenBank/DDBJ whole genome shotgun (WGS) entry which is preliminary data.</text>
</comment>
<name>A0A3S3VFB0_METS7</name>
<gene>
    <name evidence="3" type="ORF">Metus_1298</name>
</gene>
<evidence type="ECO:0008006" key="5">
    <source>
        <dbReference type="Google" id="ProtNLM"/>
    </source>
</evidence>
<evidence type="ECO:0000313" key="4">
    <source>
        <dbReference type="Proteomes" id="UP000288215"/>
    </source>
</evidence>
<sequence length="47" mass="5058">MAKCPKCGTEVAKPTKTWKLAPKGKKAITIGLFKCPSCGAFFRSAQK</sequence>
<keyword evidence="1" id="KW-0488">Methylation</keyword>
<dbReference type="Pfam" id="PF11520">
    <property type="entry name" value="Cren7"/>
    <property type="match status" value="1"/>
</dbReference>
<evidence type="ECO:0000313" key="3">
    <source>
        <dbReference type="EMBL" id="RWX73324.1"/>
    </source>
</evidence>
<dbReference type="GO" id="GO:0003690">
    <property type="term" value="F:double-stranded DNA binding"/>
    <property type="evidence" value="ECO:0007669"/>
    <property type="project" value="InterPro"/>
</dbReference>
<organism evidence="3 4">
    <name type="scientific">Methanosuratincola subterraneus</name>
    <dbReference type="NCBI Taxonomy" id="2593994"/>
    <lineage>
        <taxon>Archaea</taxon>
        <taxon>Thermoproteota</taxon>
        <taxon>Methanosuratincolia</taxon>
        <taxon>Candidatus Methanomethylicales</taxon>
        <taxon>Candidatus Methanomethylicaceae</taxon>
        <taxon>Candidatus Methanosuratincola (ex Vanwonterghem et al. 2016)</taxon>
    </lineage>
</organism>